<dbReference type="EMBL" id="JAPNKE010000002">
    <property type="protein sequence ID" value="MCY1007589.1"/>
    <property type="molecule type" value="Genomic_DNA"/>
</dbReference>
<evidence type="ECO:0000313" key="2">
    <source>
        <dbReference type="Proteomes" id="UP001150924"/>
    </source>
</evidence>
<evidence type="ECO:0000313" key="1">
    <source>
        <dbReference type="EMBL" id="MCY1007589.1"/>
    </source>
</evidence>
<proteinExistence type="predicted"/>
<organism evidence="1 2">
    <name type="scientific">Nannocystis pusilla</name>
    <dbReference type="NCBI Taxonomy" id="889268"/>
    <lineage>
        <taxon>Bacteria</taxon>
        <taxon>Pseudomonadati</taxon>
        <taxon>Myxococcota</taxon>
        <taxon>Polyangia</taxon>
        <taxon>Nannocystales</taxon>
        <taxon>Nannocystaceae</taxon>
        <taxon>Nannocystis</taxon>
    </lineage>
</organism>
<protein>
    <submittedName>
        <fullName evidence="1">Uncharacterized protein</fullName>
    </submittedName>
</protein>
<gene>
    <name evidence="1" type="ORF">OV079_18950</name>
</gene>
<dbReference type="AlphaFoldDB" id="A0A9X3IYH4"/>
<reference evidence="1" key="1">
    <citation type="submission" date="2022-11" db="EMBL/GenBank/DDBJ databases">
        <title>Minimal conservation of predation-associated metabolite biosynthetic gene clusters underscores biosynthetic potential of Myxococcota including descriptions for ten novel species: Archangium lansinium sp. nov., Myxococcus landrumus sp. nov., Nannocystis bai.</title>
        <authorList>
            <person name="Ahearne A."/>
            <person name="Stevens C."/>
            <person name="Phillips K."/>
        </authorList>
    </citation>
    <scope>NUCLEOTIDE SEQUENCE</scope>
    <source>
        <strain evidence="1">Na p29</strain>
    </source>
</reference>
<dbReference type="Proteomes" id="UP001150924">
    <property type="component" value="Unassembled WGS sequence"/>
</dbReference>
<comment type="caution">
    <text evidence="1">The sequence shown here is derived from an EMBL/GenBank/DDBJ whole genome shotgun (WGS) entry which is preliminary data.</text>
</comment>
<name>A0A9X3IYH4_9BACT</name>
<sequence length="124" mass="13260">MVDDHEVAEQHVLAGELDHAGADAEDEVADPAAQVEAAVQLGADARHRVGAPAEVRGDVRTLDRPAEAQARTRGLDALGGERVARRRRLLGGRLGRGSRLRRGLDRRCGLVGLSAREDRGEEDG</sequence>
<keyword evidence="2" id="KW-1185">Reference proteome</keyword>
<accession>A0A9X3IYH4</accession>